<geneLocation type="mitochondrion" evidence="2"/>
<dbReference type="EMBL" id="MW013551">
    <property type="protein sequence ID" value="QPZ94115.1"/>
    <property type="molecule type" value="Genomic_DNA"/>
</dbReference>
<sequence length="157" mass="18880">MDFDLKTYKHFKIKRYFKTINCFFFFHGTSLKNESWIKIEQILVNHKLKYFRALNKLLINTLKNSIFKNLTVLIHGPIILLNSNNADLTFKELENINSLINLLALRLNNKVYSKRQIQKLRKISYFENVSVFHKTMKTFTRMPYYKLKSKRILPISK</sequence>
<proteinExistence type="inferred from homology"/>
<evidence type="ECO:0008006" key="3">
    <source>
        <dbReference type="Google" id="ProtNLM"/>
    </source>
</evidence>
<comment type="similarity">
    <text evidence="1">Belongs to the universal ribosomal protein uL10 family.</text>
</comment>
<keyword evidence="2" id="KW-0496">Mitochondrion</keyword>
<protein>
    <recommendedName>
        <fullName evidence="3">Ribosomal protein L10</fullName>
    </recommendedName>
</protein>
<evidence type="ECO:0000313" key="2">
    <source>
        <dbReference type="EMBL" id="QPZ94115.1"/>
    </source>
</evidence>
<dbReference type="AlphaFoldDB" id="A0A7T3RAP6"/>
<accession>A0A7T3RAP6</accession>
<dbReference type="RefSeq" id="YP_010131747.1">
    <property type="nucleotide sequence ID" value="NC_056364.1"/>
</dbReference>
<evidence type="ECO:0000256" key="1">
    <source>
        <dbReference type="ARBA" id="ARBA00008889"/>
    </source>
</evidence>
<dbReference type="SUPFAM" id="SSF160369">
    <property type="entry name" value="Ribosomal protein L10-like"/>
    <property type="match status" value="1"/>
</dbReference>
<dbReference type="Gene3D" id="3.30.70.1730">
    <property type="match status" value="1"/>
</dbReference>
<organism evidence="2">
    <name type="scientific">Thalassiosira profunda</name>
    <dbReference type="NCBI Taxonomy" id="376140"/>
    <lineage>
        <taxon>Eukaryota</taxon>
        <taxon>Sar</taxon>
        <taxon>Stramenopiles</taxon>
        <taxon>Ochrophyta</taxon>
        <taxon>Bacillariophyta</taxon>
        <taxon>Coscinodiscophyceae</taxon>
        <taxon>Thalassiosirophycidae</taxon>
        <taxon>Thalassiosirales</taxon>
        <taxon>Thalassiosiraceae</taxon>
        <taxon>Thalassiosira</taxon>
    </lineage>
</organism>
<reference evidence="2" key="1">
    <citation type="submission" date="2020-09" db="EMBL/GenBank/DDBJ databases">
        <authorList>
            <person name="Liu K."/>
            <person name="Chen N."/>
        </authorList>
    </citation>
    <scope>NUCLEOTIDE SEQUENCE</scope>
    <source>
        <strain evidence="2">CNS00050</strain>
    </source>
</reference>
<gene>
    <name evidence="2" type="primary">orf157</name>
</gene>
<dbReference type="GeneID" id="65341099"/>
<name>A0A7T3RAP6_9STRA</name>
<dbReference type="InterPro" id="IPR043141">
    <property type="entry name" value="Ribosomal_uL10-like_sf"/>
</dbReference>